<dbReference type="PRINTS" id="PR00412">
    <property type="entry name" value="EPOXHYDRLASE"/>
</dbReference>
<keyword evidence="3" id="KW-1185">Reference proteome</keyword>
<evidence type="ECO:0000259" key="1">
    <source>
        <dbReference type="Pfam" id="PF00561"/>
    </source>
</evidence>
<dbReference type="InterPro" id="IPR029058">
    <property type="entry name" value="AB_hydrolase_fold"/>
</dbReference>
<evidence type="ECO:0000313" key="3">
    <source>
        <dbReference type="Proteomes" id="UP000571084"/>
    </source>
</evidence>
<organism evidence="2 3">
    <name type="scientific">Glaciimonas immobilis</name>
    <dbReference type="NCBI Taxonomy" id="728004"/>
    <lineage>
        <taxon>Bacteria</taxon>
        <taxon>Pseudomonadati</taxon>
        <taxon>Pseudomonadota</taxon>
        <taxon>Betaproteobacteria</taxon>
        <taxon>Burkholderiales</taxon>
        <taxon>Oxalobacteraceae</taxon>
        <taxon>Glaciimonas</taxon>
    </lineage>
</organism>
<proteinExistence type="predicted"/>
<sequence>MKPSQSDFIHVRGLRYHIRRWGSPDAPLLVMLHGWMDVSASFQFVVDELAQDWQIIAPDWRGFGLTQRSPAEVYWFPDYLADLDVILQHYAEDKRVNLLGHSMGGYVAGLYAGIRPERIRKLVNLEGFGPPVTQPEQAPGRYTKWLNELRLAPVMHAYPTQAAVANRLKKNNPRLTSERANFLVQYWASESSPECWEVLGDPAHKRVNPVLPKVEEMLACWRQITAPVLCVEASETNIWQWMGSIEAMRSEIDRRVANIKDARLVTIASAGHMLHHDQPRLLARTIEDFLSEHLAA</sequence>
<dbReference type="PANTHER" id="PTHR43798:SF33">
    <property type="entry name" value="HYDROLASE, PUTATIVE (AFU_ORTHOLOGUE AFUA_2G14860)-RELATED"/>
    <property type="match status" value="1"/>
</dbReference>
<feature type="domain" description="AB hydrolase-1" evidence="1">
    <location>
        <begin position="27"/>
        <end position="278"/>
    </location>
</feature>
<dbReference type="InterPro" id="IPR000073">
    <property type="entry name" value="AB_hydrolase_1"/>
</dbReference>
<dbReference type="Proteomes" id="UP000571084">
    <property type="component" value="Unassembled WGS sequence"/>
</dbReference>
<accession>A0A840RTL5</accession>
<dbReference type="PANTHER" id="PTHR43798">
    <property type="entry name" value="MONOACYLGLYCEROL LIPASE"/>
    <property type="match status" value="1"/>
</dbReference>
<dbReference type="PRINTS" id="PR00111">
    <property type="entry name" value="ABHYDROLASE"/>
</dbReference>
<dbReference type="RefSeq" id="WP_168054477.1">
    <property type="nucleotide sequence ID" value="NZ_JAAOZT010000005.1"/>
</dbReference>
<dbReference type="GO" id="GO:0016020">
    <property type="term" value="C:membrane"/>
    <property type="evidence" value="ECO:0007669"/>
    <property type="project" value="TreeGrafter"/>
</dbReference>
<dbReference type="Gene3D" id="3.40.50.1820">
    <property type="entry name" value="alpha/beta hydrolase"/>
    <property type="match status" value="1"/>
</dbReference>
<dbReference type="InterPro" id="IPR000639">
    <property type="entry name" value="Epox_hydrolase-like"/>
</dbReference>
<dbReference type="EMBL" id="JACHHQ010000009">
    <property type="protein sequence ID" value="MBB5201887.1"/>
    <property type="molecule type" value="Genomic_DNA"/>
</dbReference>
<dbReference type="AlphaFoldDB" id="A0A840RTL5"/>
<dbReference type="SUPFAM" id="SSF53474">
    <property type="entry name" value="alpha/beta-Hydrolases"/>
    <property type="match status" value="1"/>
</dbReference>
<comment type="caution">
    <text evidence="2">The sequence shown here is derived from an EMBL/GenBank/DDBJ whole genome shotgun (WGS) entry which is preliminary data.</text>
</comment>
<dbReference type="GO" id="GO:0003824">
    <property type="term" value="F:catalytic activity"/>
    <property type="evidence" value="ECO:0007669"/>
    <property type="project" value="InterPro"/>
</dbReference>
<protein>
    <submittedName>
        <fullName evidence="2">Pimeloyl-ACP methyl ester carboxylesterase</fullName>
    </submittedName>
</protein>
<evidence type="ECO:0000313" key="2">
    <source>
        <dbReference type="EMBL" id="MBB5201887.1"/>
    </source>
</evidence>
<reference evidence="2 3" key="1">
    <citation type="submission" date="2020-08" db="EMBL/GenBank/DDBJ databases">
        <title>Genomic Encyclopedia of Type Strains, Phase IV (KMG-IV): sequencing the most valuable type-strain genomes for metagenomic binning, comparative biology and taxonomic classification.</title>
        <authorList>
            <person name="Goeker M."/>
        </authorList>
    </citation>
    <scope>NUCLEOTIDE SEQUENCE [LARGE SCALE GENOMIC DNA]</scope>
    <source>
        <strain evidence="2 3">DSM 23240</strain>
    </source>
</reference>
<dbReference type="InterPro" id="IPR050266">
    <property type="entry name" value="AB_hydrolase_sf"/>
</dbReference>
<gene>
    <name evidence="2" type="ORF">HNR39_003749</name>
</gene>
<dbReference type="Pfam" id="PF00561">
    <property type="entry name" value="Abhydrolase_1"/>
    <property type="match status" value="1"/>
</dbReference>
<name>A0A840RTL5_9BURK</name>